<gene>
    <name evidence="2" type="ORF">BJ875DRAFT_156827</name>
</gene>
<evidence type="ECO:0000256" key="1">
    <source>
        <dbReference type="SAM" id="MobiDB-lite"/>
    </source>
</evidence>
<proteinExistence type="predicted"/>
<organism evidence="2 3">
    <name type="scientific">Amylocarpus encephaloides</name>
    <dbReference type="NCBI Taxonomy" id="45428"/>
    <lineage>
        <taxon>Eukaryota</taxon>
        <taxon>Fungi</taxon>
        <taxon>Dikarya</taxon>
        <taxon>Ascomycota</taxon>
        <taxon>Pezizomycotina</taxon>
        <taxon>Leotiomycetes</taxon>
        <taxon>Helotiales</taxon>
        <taxon>Helotiales incertae sedis</taxon>
        <taxon>Amylocarpus</taxon>
    </lineage>
</organism>
<comment type="caution">
    <text evidence="2">The sequence shown here is derived from an EMBL/GenBank/DDBJ whole genome shotgun (WGS) entry which is preliminary data.</text>
</comment>
<feature type="region of interest" description="Disordered" evidence="1">
    <location>
        <begin position="121"/>
        <end position="144"/>
    </location>
</feature>
<protein>
    <submittedName>
        <fullName evidence="2">Uncharacterized protein</fullName>
    </submittedName>
</protein>
<keyword evidence="3" id="KW-1185">Reference proteome</keyword>
<evidence type="ECO:0000313" key="2">
    <source>
        <dbReference type="EMBL" id="KAG9237419.1"/>
    </source>
</evidence>
<sequence length="208" mass="22922">MYKHPEQLVQDLDKNLVILRVFAVITSLPSHLFPAIQESAKSHISTATCIVMFAPPISDLPDLAALSLSDSVLSQPQLDQAASSDAQARGHKRSLSVVKQEDTAMDISCGITRTTTPRRIKTMKKRTPQARKSSQGNLPMAAFPPSRVTPNLPFPLTFWRQCGFASLASSSEMEPERPPKRPRVNSLQLFRWACLFCRGSCSRGSPSC</sequence>
<dbReference type="EMBL" id="MU251387">
    <property type="protein sequence ID" value="KAG9237419.1"/>
    <property type="molecule type" value="Genomic_DNA"/>
</dbReference>
<dbReference type="AlphaFoldDB" id="A0A9P8C857"/>
<dbReference type="Proteomes" id="UP000824998">
    <property type="component" value="Unassembled WGS sequence"/>
</dbReference>
<accession>A0A9P8C857</accession>
<name>A0A9P8C857_9HELO</name>
<evidence type="ECO:0000313" key="3">
    <source>
        <dbReference type="Proteomes" id="UP000824998"/>
    </source>
</evidence>
<reference evidence="2" key="1">
    <citation type="journal article" date="2021" name="IMA Fungus">
        <title>Genomic characterization of three marine fungi, including Emericellopsis atlantica sp. nov. with signatures of a generalist lifestyle and marine biomass degradation.</title>
        <authorList>
            <person name="Hagestad O.C."/>
            <person name="Hou L."/>
            <person name="Andersen J.H."/>
            <person name="Hansen E.H."/>
            <person name="Altermark B."/>
            <person name="Li C."/>
            <person name="Kuhnert E."/>
            <person name="Cox R.J."/>
            <person name="Crous P.W."/>
            <person name="Spatafora J.W."/>
            <person name="Lail K."/>
            <person name="Amirebrahimi M."/>
            <person name="Lipzen A."/>
            <person name="Pangilinan J."/>
            <person name="Andreopoulos W."/>
            <person name="Hayes R.D."/>
            <person name="Ng V."/>
            <person name="Grigoriev I.V."/>
            <person name="Jackson S.A."/>
            <person name="Sutton T.D.S."/>
            <person name="Dobson A.D.W."/>
            <person name="Rama T."/>
        </authorList>
    </citation>
    <scope>NUCLEOTIDE SEQUENCE</scope>
    <source>
        <strain evidence="2">TRa018bII</strain>
    </source>
</reference>